<feature type="compositionally biased region" description="Basic and acidic residues" evidence="1">
    <location>
        <begin position="59"/>
        <end position="78"/>
    </location>
</feature>
<keyword evidence="3" id="KW-1185">Reference proteome</keyword>
<evidence type="ECO:0000256" key="1">
    <source>
        <dbReference type="SAM" id="MobiDB-lite"/>
    </source>
</evidence>
<comment type="caution">
    <text evidence="2">The sequence shown here is derived from an EMBL/GenBank/DDBJ whole genome shotgun (WGS) entry which is preliminary data.</text>
</comment>
<accession>U2RRG8</accession>
<feature type="compositionally biased region" description="Pro residues" evidence="1">
    <location>
        <begin position="97"/>
        <end position="110"/>
    </location>
</feature>
<protein>
    <submittedName>
        <fullName evidence="2">Uncharacterized protein</fullName>
    </submittedName>
</protein>
<organism evidence="2 3">
    <name type="scientific">Propionibacterium acidifaciens F0233</name>
    <dbReference type="NCBI Taxonomy" id="553198"/>
    <lineage>
        <taxon>Bacteria</taxon>
        <taxon>Bacillati</taxon>
        <taxon>Actinomycetota</taxon>
        <taxon>Actinomycetes</taxon>
        <taxon>Propionibacteriales</taxon>
        <taxon>Propionibacteriaceae</taxon>
        <taxon>Propionibacterium</taxon>
    </lineage>
</organism>
<dbReference type="AlphaFoldDB" id="U2RRG8"/>
<evidence type="ECO:0000313" key="3">
    <source>
        <dbReference type="Proteomes" id="UP000017052"/>
    </source>
</evidence>
<sequence length="110" mass="12802">MCPVLTVEHSTEKIAVVLDKARFHHAKALTGRHEPGQPLERITPIHLPPVRARPQPGRARPERGQEQHRHHPARDPRRNPRRVRPTRHRPRLRPRLRTPPPPETRNDPAP</sequence>
<name>U2RRG8_9ACTN</name>
<feature type="region of interest" description="Disordered" evidence="1">
    <location>
        <begin position="29"/>
        <end position="110"/>
    </location>
</feature>
<proteinExistence type="predicted"/>
<evidence type="ECO:0000313" key="2">
    <source>
        <dbReference type="EMBL" id="ERK53302.1"/>
    </source>
</evidence>
<dbReference type="Proteomes" id="UP000017052">
    <property type="component" value="Unassembled WGS sequence"/>
</dbReference>
<reference evidence="2" key="1">
    <citation type="submission" date="2013-08" db="EMBL/GenBank/DDBJ databases">
        <authorList>
            <person name="Durkin A.S."/>
            <person name="Haft D.R."/>
            <person name="McCorrison J."/>
            <person name="Torralba M."/>
            <person name="Gillis M."/>
            <person name="Haft D.H."/>
            <person name="Methe B."/>
            <person name="Sutton G."/>
            <person name="Nelson K.E."/>
        </authorList>
    </citation>
    <scope>NUCLEOTIDE SEQUENCE [LARGE SCALE GENOMIC DNA]</scope>
    <source>
        <strain evidence="2">F0233</strain>
    </source>
</reference>
<dbReference type="EMBL" id="ACVN02000239">
    <property type="protein sequence ID" value="ERK53302.1"/>
    <property type="molecule type" value="Genomic_DNA"/>
</dbReference>
<gene>
    <name evidence="2" type="ORF">HMPREF0682_2633</name>
</gene>
<feature type="compositionally biased region" description="Basic residues" evidence="1">
    <location>
        <begin position="79"/>
        <end position="96"/>
    </location>
</feature>